<dbReference type="PANTHER" id="PTHR24064">
    <property type="entry name" value="SOLUTE CARRIER FAMILY 22 MEMBER"/>
    <property type="match status" value="1"/>
</dbReference>
<keyword evidence="4 10" id="KW-1133">Transmembrane helix</keyword>
<dbReference type="SUPFAM" id="SSF103473">
    <property type="entry name" value="MFS general substrate transporter"/>
    <property type="match status" value="1"/>
</dbReference>
<dbReference type="GO" id="GO:0022857">
    <property type="term" value="F:transmembrane transporter activity"/>
    <property type="evidence" value="ECO:0007669"/>
    <property type="project" value="InterPro"/>
</dbReference>
<gene>
    <name evidence="13" type="primary">Slc22a14</name>
</gene>
<proteinExistence type="predicted"/>
<organism evidence="13">
    <name type="scientific">Castor canadensis</name>
    <name type="common">American beaver</name>
    <dbReference type="NCBI Taxonomy" id="51338"/>
    <lineage>
        <taxon>Eukaryota</taxon>
        <taxon>Metazoa</taxon>
        <taxon>Chordata</taxon>
        <taxon>Craniata</taxon>
        <taxon>Vertebrata</taxon>
        <taxon>Euteleostomi</taxon>
        <taxon>Mammalia</taxon>
        <taxon>Eutheria</taxon>
        <taxon>Euarchontoglires</taxon>
        <taxon>Glires</taxon>
        <taxon>Rodentia</taxon>
        <taxon>Castorimorpha</taxon>
        <taxon>Castoridae</taxon>
        <taxon>Castor</taxon>
    </lineage>
</organism>
<dbReference type="RefSeq" id="XP_020008171.1">
    <property type="nucleotide sequence ID" value="XM_020152582.1"/>
</dbReference>
<dbReference type="GO" id="GO:0005886">
    <property type="term" value="C:plasma membrane"/>
    <property type="evidence" value="ECO:0007669"/>
    <property type="project" value="UniProtKB-SubCell"/>
</dbReference>
<dbReference type="PROSITE" id="PS50850">
    <property type="entry name" value="MFS"/>
    <property type="match status" value="1"/>
</dbReference>
<dbReference type="Pfam" id="PF00083">
    <property type="entry name" value="Sugar_tr"/>
    <property type="match status" value="1"/>
</dbReference>
<evidence type="ECO:0000256" key="7">
    <source>
        <dbReference type="ARBA" id="ARBA00023170"/>
    </source>
</evidence>
<keyword evidence="8" id="KW-0807">Transducer</keyword>
<reference evidence="13" key="1">
    <citation type="submission" date="2025-08" db="UniProtKB">
        <authorList>
            <consortium name="RefSeq"/>
        </authorList>
    </citation>
    <scope>IDENTIFICATION</scope>
    <source>
        <tissue evidence="13">Leukocyte</tissue>
    </source>
</reference>
<keyword evidence="2" id="KW-1003">Cell membrane</keyword>
<feature type="transmembrane region" description="Helical" evidence="10">
    <location>
        <begin position="761"/>
        <end position="782"/>
    </location>
</feature>
<evidence type="ECO:0000256" key="8">
    <source>
        <dbReference type="ARBA" id="ARBA00023224"/>
    </source>
</evidence>
<evidence type="ECO:0000313" key="13">
    <source>
        <dbReference type="RefSeq" id="XP_020008171.1"/>
    </source>
</evidence>
<dbReference type="PROSITE" id="PS50259">
    <property type="entry name" value="G_PROTEIN_RECEP_F3_4"/>
    <property type="match status" value="1"/>
</dbReference>
<accession>A0A8B7TMI9</accession>
<feature type="transmembrane region" description="Helical" evidence="10">
    <location>
        <begin position="227"/>
        <end position="247"/>
    </location>
</feature>
<keyword evidence="5" id="KW-0297">G-protein coupled receptor</keyword>
<feature type="transmembrane region" description="Helical" evidence="10">
    <location>
        <begin position="314"/>
        <end position="333"/>
    </location>
</feature>
<evidence type="ECO:0000256" key="4">
    <source>
        <dbReference type="ARBA" id="ARBA00022989"/>
    </source>
</evidence>
<evidence type="ECO:0000259" key="11">
    <source>
        <dbReference type="PROSITE" id="PS50259"/>
    </source>
</evidence>
<feature type="domain" description="Major facilitator superfamily (MFS) profile" evidence="12">
    <location>
        <begin position="142"/>
        <end position="565"/>
    </location>
</feature>
<evidence type="ECO:0000256" key="9">
    <source>
        <dbReference type="SAM" id="MobiDB-lite"/>
    </source>
</evidence>
<dbReference type="InterPro" id="IPR017978">
    <property type="entry name" value="GPCR_3_C"/>
</dbReference>
<feature type="transmembrane region" description="Helical" evidence="10">
    <location>
        <begin position="541"/>
        <end position="561"/>
    </location>
</feature>
<dbReference type="CTD" id="9389"/>
<evidence type="ECO:0000256" key="10">
    <source>
        <dbReference type="SAM" id="Phobius"/>
    </source>
</evidence>
<feature type="transmembrane region" description="Helical" evidence="10">
    <location>
        <begin position="511"/>
        <end position="534"/>
    </location>
</feature>
<evidence type="ECO:0000256" key="5">
    <source>
        <dbReference type="ARBA" id="ARBA00023040"/>
    </source>
</evidence>
<feature type="compositionally biased region" description="Polar residues" evidence="9">
    <location>
        <begin position="32"/>
        <end position="42"/>
    </location>
</feature>
<dbReference type="OrthoDB" id="5296287at2759"/>
<feature type="transmembrane region" description="Helical" evidence="10">
    <location>
        <begin position="728"/>
        <end position="749"/>
    </location>
</feature>
<evidence type="ECO:0000256" key="6">
    <source>
        <dbReference type="ARBA" id="ARBA00023136"/>
    </source>
</evidence>
<dbReference type="AlphaFoldDB" id="A0A8B7TMI9"/>
<keyword evidence="3 10" id="KW-0812">Transmembrane</keyword>
<sequence length="798" mass="89262">MSGKWCQDTQLHPFFEQMEGEKNSKAELRSPVSKNSNWHETSVTSPSWSLEMLLRRLRAVEDKQDDKFAKVLHAVGDFGTFQQRLVALTFIPNILAAFFMFVDHFTLVEQMPYCNTSWILAVGPNLSEAEQLNLTLPRAPNGSFLTCLMYLPVNWDLDSIIQFGLNYTDTCQHGWIYPNSKMRSLINEFDLVCGKEPNKEIVQAIFMAGLLTGSLIFGFICDKLGRYPTILLSLLGLAIFGFGTAFVNSFHQYLFFRFVVSQAVVGYIIGSLSLATEWLVAEHRAHAIILEHCFIAVGVMFLLALSYSLPHWRLLFLVGGAPVFPLISYIWILPESPRWLMTKGKVEEAKQVLCYAAGVNKTTIPSRLLNELQLPGKKVTKASVLDFYSNRHLYKATLVMGCVWFTVSYSYVTLSLKMTEFGGVSIQFSQAVPGLMEVPARLCCIFLLEQIGRKWSLAVTLVQATIMYLFLLFLPQEMKSAIILVLVFGEFSLAATVTVFFIYTAELLPTVLRATGLGLLFVAWSAGAISSLTITKQIPSLLPIFLCCITSMVSLYFSSMLPETQDQPLLDSLEHFSKSSFQHYDDPMSRRSKDITGSMADDSMSDDVSEEAAKNTILNVQILKLHPDVLPNTALEQLRELDPSVLSNAALEQLKSDSCAPSNTALKKPRHKEGRSCEPIPVRYLEWSNIESIIAIVFSCLGILVTLFVTLIFVLYRDTPVVKSSSRELCYIILAGIFLGYVCPFTLIAKPTTTSCYLQRLLVGLSSAMCYSALVTKTNRIARILAGSKKKILPQTQF</sequence>
<feature type="transmembrane region" description="Helical" evidence="10">
    <location>
        <begin position="253"/>
        <end position="275"/>
    </location>
</feature>
<feature type="transmembrane region" description="Helical" evidence="10">
    <location>
        <begin position="693"/>
        <end position="716"/>
    </location>
</feature>
<comment type="subcellular location">
    <subcellularLocation>
        <location evidence="1">Cell membrane</location>
        <topology evidence="1">Multi-pass membrane protein</topology>
    </subcellularLocation>
</comment>
<keyword evidence="7" id="KW-0675">Receptor</keyword>
<feature type="transmembrane region" description="Helical" evidence="10">
    <location>
        <begin position="287"/>
        <end position="308"/>
    </location>
</feature>
<dbReference type="GO" id="GO:0004930">
    <property type="term" value="F:G protein-coupled receptor activity"/>
    <property type="evidence" value="ECO:0007669"/>
    <property type="project" value="UniProtKB-KW"/>
</dbReference>
<dbReference type="Pfam" id="PF00003">
    <property type="entry name" value="7tm_3"/>
    <property type="match status" value="1"/>
</dbReference>
<feature type="transmembrane region" description="Helical" evidence="10">
    <location>
        <begin position="201"/>
        <end position="220"/>
    </location>
</feature>
<dbReference type="InterPro" id="IPR005828">
    <property type="entry name" value="MFS_sugar_transport-like"/>
</dbReference>
<feature type="transmembrane region" description="Helical" evidence="10">
    <location>
        <begin position="85"/>
        <end position="102"/>
    </location>
</feature>
<dbReference type="KEGG" id="ccan:109676044"/>
<feature type="region of interest" description="Disordered" evidence="9">
    <location>
        <begin position="20"/>
        <end position="42"/>
    </location>
</feature>
<evidence type="ECO:0000256" key="2">
    <source>
        <dbReference type="ARBA" id="ARBA00022475"/>
    </source>
</evidence>
<evidence type="ECO:0000259" key="12">
    <source>
        <dbReference type="PROSITE" id="PS50850"/>
    </source>
</evidence>
<dbReference type="InterPro" id="IPR020846">
    <property type="entry name" value="MFS_dom"/>
</dbReference>
<feature type="transmembrane region" description="Helical" evidence="10">
    <location>
        <begin position="455"/>
        <end position="474"/>
    </location>
</feature>
<feature type="transmembrane region" description="Helical" evidence="10">
    <location>
        <begin position="481"/>
        <end position="505"/>
    </location>
</feature>
<dbReference type="Gene3D" id="1.20.1250.20">
    <property type="entry name" value="MFS general substrate transporter like domains"/>
    <property type="match status" value="1"/>
</dbReference>
<feature type="domain" description="G-protein coupled receptors family 3 profile" evidence="11">
    <location>
        <begin position="691"/>
        <end position="790"/>
    </location>
</feature>
<evidence type="ECO:0000256" key="3">
    <source>
        <dbReference type="ARBA" id="ARBA00022692"/>
    </source>
</evidence>
<dbReference type="InterPro" id="IPR036259">
    <property type="entry name" value="MFS_trans_sf"/>
</dbReference>
<evidence type="ECO:0000256" key="1">
    <source>
        <dbReference type="ARBA" id="ARBA00004651"/>
    </source>
</evidence>
<feature type="transmembrane region" description="Helical" evidence="10">
    <location>
        <begin position="393"/>
        <end position="412"/>
    </location>
</feature>
<name>A0A8B7TMI9_CASCN</name>
<protein>
    <submittedName>
        <fullName evidence="13">Solute carrier family 22 member 14</fullName>
    </submittedName>
</protein>
<keyword evidence="6 10" id="KW-0472">Membrane</keyword>